<dbReference type="SUPFAM" id="SSF52540">
    <property type="entry name" value="P-loop containing nucleoside triphosphate hydrolases"/>
    <property type="match status" value="1"/>
</dbReference>
<comment type="similarity">
    <text evidence="1">Belongs to the ABC transporter superfamily.</text>
</comment>
<gene>
    <name evidence="6" type="primary">nikE_1</name>
    <name evidence="6" type="ORF">SDC9_10771</name>
</gene>
<evidence type="ECO:0000259" key="5">
    <source>
        <dbReference type="PROSITE" id="PS50893"/>
    </source>
</evidence>
<accession>A0A644TDR7</accession>
<evidence type="ECO:0000256" key="2">
    <source>
        <dbReference type="ARBA" id="ARBA00022448"/>
    </source>
</evidence>
<evidence type="ECO:0000256" key="1">
    <source>
        <dbReference type="ARBA" id="ARBA00005417"/>
    </source>
</evidence>
<dbReference type="PROSITE" id="PS50893">
    <property type="entry name" value="ABC_TRANSPORTER_2"/>
    <property type="match status" value="1"/>
</dbReference>
<dbReference type="InterPro" id="IPR027417">
    <property type="entry name" value="P-loop_NTPase"/>
</dbReference>
<dbReference type="PANTHER" id="PTHR43776:SF7">
    <property type="entry name" value="D,D-DIPEPTIDE TRANSPORT ATP-BINDING PROTEIN DDPF-RELATED"/>
    <property type="match status" value="1"/>
</dbReference>
<feature type="domain" description="ABC transporter" evidence="5">
    <location>
        <begin position="3"/>
        <end position="203"/>
    </location>
</feature>
<dbReference type="AlphaFoldDB" id="A0A644TDR7"/>
<organism evidence="6">
    <name type="scientific">bioreactor metagenome</name>
    <dbReference type="NCBI Taxonomy" id="1076179"/>
    <lineage>
        <taxon>unclassified sequences</taxon>
        <taxon>metagenomes</taxon>
        <taxon>ecological metagenomes</taxon>
    </lineage>
</organism>
<evidence type="ECO:0000313" key="6">
    <source>
        <dbReference type="EMBL" id="MPL65108.1"/>
    </source>
</evidence>
<dbReference type="SMART" id="SM00382">
    <property type="entry name" value="AAA"/>
    <property type="match status" value="1"/>
</dbReference>
<dbReference type="InterPro" id="IPR017871">
    <property type="entry name" value="ABC_transporter-like_CS"/>
</dbReference>
<reference evidence="6" key="1">
    <citation type="submission" date="2019-08" db="EMBL/GenBank/DDBJ databases">
        <authorList>
            <person name="Kucharzyk K."/>
            <person name="Murdoch R.W."/>
            <person name="Higgins S."/>
            <person name="Loffler F."/>
        </authorList>
    </citation>
    <scope>NUCLEOTIDE SEQUENCE</scope>
</reference>
<comment type="caution">
    <text evidence="6">The sequence shown here is derived from an EMBL/GenBank/DDBJ whole genome shotgun (WGS) entry which is preliminary data.</text>
</comment>
<protein>
    <submittedName>
        <fullName evidence="6">Nickel import ATP-binding protein NikE</fullName>
    </submittedName>
</protein>
<keyword evidence="4 6" id="KW-0067">ATP-binding</keyword>
<dbReference type="Pfam" id="PF00005">
    <property type="entry name" value="ABC_tran"/>
    <property type="match status" value="1"/>
</dbReference>
<dbReference type="InterPro" id="IPR003593">
    <property type="entry name" value="AAA+_ATPase"/>
</dbReference>
<evidence type="ECO:0000256" key="4">
    <source>
        <dbReference type="ARBA" id="ARBA00022840"/>
    </source>
</evidence>
<dbReference type="InterPro" id="IPR003439">
    <property type="entry name" value="ABC_transporter-like_ATP-bd"/>
</dbReference>
<proteinExistence type="inferred from homology"/>
<dbReference type="GO" id="GO:0055085">
    <property type="term" value="P:transmembrane transport"/>
    <property type="evidence" value="ECO:0007669"/>
    <property type="project" value="UniProtKB-ARBA"/>
</dbReference>
<keyword evidence="2" id="KW-0813">Transport</keyword>
<sequence length="205" mass="22985">MLLEVNNISFGYSKKDLILKNVSFSVDKGERVGLVGPSGYGKSTLAKLLAGYLAPTEGEILFEGKPLPTTGYCPVQLIYQHPEKAVNFRWRMRQILEESWVPDEAFLQKIGIEKQWLNRWPNELSGGELQRFCIARILGPQTKFLLADEISTMLDVITQAQIWQLVLSVVEEREMGMIVVTHSEALAQKACTRIIGLPALNAVQP</sequence>
<dbReference type="PROSITE" id="PS00211">
    <property type="entry name" value="ABC_TRANSPORTER_1"/>
    <property type="match status" value="1"/>
</dbReference>
<name>A0A644TDR7_9ZZZZ</name>
<dbReference type="EMBL" id="VSSQ01000027">
    <property type="protein sequence ID" value="MPL65108.1"/>
    <property type="molecule type" value="Genomic_DNA"/>
</dbReference>
<dbReference type="InterPro" id="IPR050319">
    <property type="entry name" value="ABC_transp_ATP-bind"/>
</dbReference>
<evidence type="ECO:0000256" key="3">
    <source>
        <dbReference type="ARBA" id="ARBA00022741"/>
    </source>
</evidence>
<dbReference type="GO" id="GO:0016887">
    <property type="term" value="F:ATP hydrolysis activity"/>
    <property type="evidence" value="ECO:0007669"/>
    <property type="project" value="InterPro"/>
</dbReference>
<dbReference type="GO" id="GO:0005524">
    <property type="term" value="F:ATP binding"/>
    <property type="evidence" value="ECO:0007669"/>
    <property type="project" value="UniProtKB-KW"/>
</dbReference>
<dbReference type="PANTHER" id="PTHR43776">
    <property type="entry name" value="TRANSPORT ATP-BINDING PROTEIN"/>
    <property type="match status" value="1"/>
</dbReference>
<keyword evidence="3" id="KW-0547">Nucleotide-binding</keyword>
<dbReference type="Gene3D" id="3.40.50.300">
    <property type="entry name" value="P-loop containing nucleotide triphosphate hydrolases"/>
    <property type="match status" value="1"/>
</dbReference>